<feature type="region of interest" description="Disordered" evidence="1">
    <location>
        <begin position="163"/>
        <end position="209"/>
    </location>
</feature>
<feature type="compositionally biased region" description="Basic and acidic residues" evidence="1">
    <location>
        <begin position="172"/>
        <end position="184"/>
    </location>
</feature>
<dbReference type="AlphaFoldDB" id="A0A6G1GM34"/>
<feature type="region of interest" description="Disordered" evidence="1">
    <location>
        <begin position="294"/>
        <end position="337"/>
    </location>
</feature>
<protein>
    <recommendedName>
        <fullName evidence="5">Retrotransposon gag domain-containing protein</fullName>
    </recommendedName>
</protein>
<evidence type="ECO:0008006" key="5">
    <source>
        <dbReference type="Google" id="ProtNLM"/>
    </source>
</evidence>
<proteinExistence type="predicted"/>
<keyword evidence="4" id="KW-1185">Reference proteome</keyword>
<reference evidence="2" key="1">
    <citation type="journal article" date="2020" name="Stud. Mycol.">
        <title>101 Dothideomycetes genomes: a test case for predicting lifestyles and emergence of pathogens.</title>
        <authorList>
            <person name="Haridas S."/>
            <person name="Albert R."/>
            <person name="Binder M."/>
            <person name="Bloem J."/>
            <person name="Labutti K."/>
            <person name="Salamov A."/>
            <person name="Andreopoulos B."/>
            <person name="Baker S."/>
            <person name="Barry K."/>
            <person name="Bills G."/>
            <person name="Bluhm B."/>
            <person name="Cannon C."/>
            <person name="Castanera R."/>
            <person name="Culley D."/>
            <person name="Daum C."/>
            <person name="Ezra D."/>
            <person name="Gonzalez J."/>
            <person name="Henrissat B."/>
            <person name="Kuo A."/>
            <person name="Liang C."/>
            <person name="Lipzen A."/>
            <person name="Lutzoni F."/>
            <person name="Magnuson J."/>
            <person name="Mondo S."/>
            <person name="Nolan M."/>
            <person name="Ohm R."/>
            <person name="Pangilinan J."/>
            <person name="Park H.-J."/>
            <person name="Ramirez L."/>
            <person name="Alfaro M."/>
            <person name="Sun H."/>
            <person name="Tritt A."/>
            <person name="Yoshinaga Y."/>
            <person name="Zwiers L.-H."/>
            <person name="Turgeon B."/>
            <person name="Goodwin S."/>
            <person name="Spatafora J."/>
            <person name="Crous P."/>
            <person name="Grigoriev I."/>
        </authorList>
    </citation>
    <scope>NUCLEOTIDE SEQUENCE</scope>
    <source>
        <strain evidence="2">CBS 113979</strain>
    </source>
</reference>
<evidence type="ECO:0000256" key="1">
    <source>
        <dbReference type="SAM" id="MobiDB-lite"/>
    </source>
</evidence>
<dbReference type="Proteomes" id="UP000800041">
    <property type="component" value="Unassembled WGS sequence"/>
</dbReference>
<gene>
    <name evidence="3" type="ORF">K402DRAFT_175228</name>
    <name evidence="2" type="ORF">K402DRAFT_216759</name>
</gene>
<name>A0A6G1GM34_9PEZI</name>
<feature type="compositionally biased region" description="Acidic residues" evidence="1">
    <location>
        <begin position="309"/>
        <end position="318"/>
    </location>
</feature>
<sequence length="337" mass="38783">MLVNQHLREYYKDADEEDQIDFVIGCTEDEIFTRLNQRNPLNPAALLGAIPFRSLTELLRELNDAYAPKNQSEVAYTDYQRMVQSSGQSFEDFYTALDTARSFAGVTDDMVRLDLLNKLDISLCNALPRGARYNTLHDLVDTIRRVEIDNNRIRDLRAIRGTQDNARSSRRGRFEQRLDRRESSPRGPSTRSENLRFAPRNSSEPTTLPLFPRQRTKEAMNEYFSRVFPQGPPRSLGSEERARLSSDTCARCRYSGHRKNDATLCPVSQPEYETWRASRATAPVNLRLRALQLEADDDDRDLRNPHNFEDEELDEDLYGESFGDTQSQDSEKDSVLG</sequence>
<accession>A0A6G1GM34</accession>
<evidence type="ECO:0000313" key="2">
    <source>
        <dbReference type="EMBL" id="KAF1982013.1"/>
    </source>
</evidence>
<organism evidence="2 4">
    <name type="scientific">Aulographum hederae CBS 113979</name>
    <dbReference type="NCBI Taxonomy" id="1176131"/>
    <lineage>
        <taxon>Eukaryota</taxon>
        <taxon>Fungi</taxon>
        <taxon>Dikarya</taxon>
        <taxon>Ascomycota</taxon>
        <taxon>Pezizomycotina</taxon>
        <taxon>Dothideomycetes</taxon>
        <taxon>Pleosporomycetidae</taxon>
        <taxon>Aulographales</taxon>
        <taxon>Aulographaceae</taxon>
    </lineage>
</organism>
<evidence type="ECO:0000313" key="4">
    <source>
        <dbReference type="Proteomes" id="UP000800041"/>
    </source>
</evidence>
<dbReference type="EMBL" id="ML977190">
    <property type="protein sequence ID" value="KAF1982013.1"/>
    <property type="molecule type" value="Genomic_DNA"/>
</dbReference>
<dbReference type="EMBL" id="ML977140">
    <property type="protein sequence ID" value="KAF1991313.1"/>
    <property type="molecule type" value="Genomic_DNA"/>
</dbReference>
<evidence type="ECO:0000313" key="3">
    <source>
        <dbReference type="EMBL" id="KAF1991313.1"/>
    </source>
</evidence>